<reference evidence="1" key="1">
    <citation type="submission" date="2019-03" db="EMBL/GenBank/DDBJ databases">
        <authorList>
            <person name="Mank J."/>
            <person name="Almeida P."/>
        </authorList>
    </citation>
    <scope>NUCLEOTIDE SEQUENCE</scope>
    <source>
        <strain evidence="1">78183</strain>
    </source>
</reference>
<evidence type="ECO:0000313" key="1">
    <source>
        <dbReference type="EMBL" id="VFU42054.1"/>
    </source>
</evidence>
<proteinExistence type="predicted"/>
<sequence>MISCLVIQSTSNNSVVIYGVSKHSYNKMRHSEEANTSNLYSTKCKIRTTFRFNFPIRSSCFSYLIQYCSSCARPNILIKIFLHIKINIIGCPNQQQPFVQESLPSRNG</sequence>
<dbReference type="EMBL" id="CAADRP010001574">
    <property type="protein sequence ID" value="VFU42054.1"/>
    <property type="molecule type" value="Genomic_DNA"/>
</dbReference>
<name>A0A6N2LXP6_SALVM</name>
<accession>A0A6N2LXP6</accession>
<dbReference type="AlphaFoldDB" id="A0A6N2LXP6"/>
<organism evidence="1">
    <name type="scientific">Salix viminalis</name>
    <name type="common">Common osier</name>
    <name type="synonym">Basket willow</name>
    <dbReference type="NCBI Taxonomy" id="40686"/>
    <lineage>
        <taxon>Eukaryota</taxon>
        <taxon>Viridiplantae</taxon>
        <taxon>Streptophyta</taxon>
        <taxon>Embryophyta</taxon>
        <taxon>Tracheophyta</taxon>
        <taxon>Spermatophyta</taxon>
        <taxon>Magnoliopsida</taxon>
        <taxon>eudicotyledons</taxon>
        <taxon>Gunneridae</taxon>
        <taxon>Pentapetalae</taxon>
        <taxon>rosids</taxon>
        <taxon>fabids</taxon>
        <taxon>Malpighiales</taxon>
        <taxon>Salicaceae</taxon>
        <taxon>Saliceae</taxon>
        <taxon>Salix</taxon>
    </lineage>
</organism>
<gene>
    <name evidence="1" type="ORF">SVIM_LOCUS249833</name>
</gene>
<protein>
    <submittedName>
        <fullName evidence="1">Uncharacterized protein</fullName>
    </submittedName>
</protein>